<organism evidence="3 4">
    <name type="scientific">Candidatus Magasanikbacteria bacterium RIFOXYC12_FULL_33_11</name>
    <dbReference type="NCBI Taxonomy" id="1798701"/>
    <lineage>
        <taxon>Bacteria</taxon>
        <taxon>Candidatus Magasanikiibacteriota</taxon>
    </lineage>
</organism>
<dbReference type="SUPFAM" id="SSF49464">
    <property type="entry name" value="Carboxypeptidase regulatory domain-like"/>
    <property type="match status" value="2"/>
</dbReference>
<dbReference type="AlphaFoldDB" id="A0A1F6NRD6"/>
<dbReference type="EMBL" id="MFQW01000022">
    <property type="protein sequence ID" value="OGH86350.1"/>
    <property type="molecule type" value="Genomic_DNA"/>
</dbReference>
<evidence type="ECO:0000313" key="3">
    <source>
        <dbReference type="EMBL" id="OGH86350.1"/>
    </source>
</evidence>
<dbReference type="InterPro" id="IPR008969">
    <property type="entry name" value="CarboxyPept-like_regulatory"/>
</dbReference>
<dbReference type="Proteomes" id="UP000178349">
    <property type="component" value="Unassembled WGS sequence"/>
</dbReference>
<keyword evidence="2" id="KW-0732">Signal</keyword>
<protein>
    <recommendedName>
        <fullName evidence="5">Carboxypeptidase regulatory-like domain-containing protein</fullName>
    </recommendedName>
</protein>
<keyword evidence="1" id="KW-1133">Transmembrane helix</keyword>
<keyword evidence="1" id="KW-0472">Membrane</keyword>
<feature type="transmembrane region" description="Helical" evidence="1">
    <location>
        <begin position="405"/>
        <end position="424"/>
    </location>
</feature>
<evidence type="ECO:0000256" key="2">
    <source>
        <dbReference type="SAM" id="SignalP"/>
    </source>
</evidence>
<feature type="transmembrane region" description="Helical" evidence="1">
    <location>
        <begin position="430"/>
        <end position="448"/>
    </location>
</feature>
<dbReference type="Gene3D" id="2.60.40.1120">
    <property type="entry name" value="Carboxypeptidase-like, regulatory domain"/>
    <property type="match status" value="2"/>
</dbReference>
<evidence type="ECO:0000313" key="4">
    <source>
        <dbReference type="Proteomes" id="UP000178349"/>
    </source>
</evidence>
<keyword evidence="1" id="KW-0812">Transmembrane</keyword>
<comment type="caution">
    <text evidence="3">The sequence shown here is derived from an EMBL/GenBank/DDBJ whole genome shotgun (WGS) entry which is preliminary data.</text>
</comment>
<sequence>MKKILFLFFIISGFFVPFFVLAEDLPNQDEITNCLSDAYTTYVEKLNACNSSTAEDIQKKIDVINQDLDYNLALCYQTSDPEVCAEQAADYTRRVQKLQMDAMTQQNTCKETELKDEYIKAQGICYDNYSFDNVWDIPELKDLLKKQALDSYAITPEQSKKLAVCVQDLVDNNELDVNSSDSYKNLAKCYKQVGILENTSQTLDGTAVVLDCASETLDLSGDQSLLNLAATATGQQRQYLEQCVIKKLNPVIAGVAVLNVPFASGFGNFFLYFQFLFTQPLLLVTKRKKKSWGKVFNSMNQNPIDLATVRLLNKNDKKVSKTIVTGRNGEYLFLPKPGNYILDVRKYGYIFPSENADLEMENEYQGGDIMVDSADDVVNRYVPVDPEEKTVSKFKFNLRKWKKRLALLLGFSAPLFAMVVVVLIPKWWTLLLLLIHIILLFLFIRLSFAKKEPQYGRVSGFKNSALMGVTVSLFEKRRNRLIDYYVTDVFGRYFLPIAIGEYSVVFEKNGYERKQIDLNISSKEKDAKILKIDVALQKKKG</sequence>
<evidence type="ECO:0008006" key="5">
    <source>
        <dbReference type="Google" id="ProtNLM"/>
    </source>
</evidence>
<reference evidence="3 4" key="1">
    <citation type="journal article" date="2016" name="Nat. Commun.">
        <title>Thousands of microbial genomes shed light on interconnected biogeochemical processes in an aquifer system.</title>
        <authorList>
            <person name="Anantharaman K."/>
            <person name="Brown C.T."/>
            <person name="Hug L.A."/>
            <person name="Sharon I."/>
            <person name="Castelle C.J."/>
            <person name="Probst A.J."/>
            <person name="Thomas B.C."/>
            <person name="Singh A."/>
            <person name="Wilkins M.J."/>
            <person name="Karaoz U."/>
            <person name="Brodie E.L."/>
            <person name="Williams K.H."/>
            <person name="Hubbard S.S."/>
            <person name="Banfield J.F."/>
        </authorList>
    </citation>
    <scope>NUCLEOTIDE SEQUENCE [LARGE SCALE GENOMIC DNA]</scope>
</reference>
<gene>
    <name evidence="3" type="ORF">A2493_03675</name>
</gene>
<feature type="signal peptide" evidence="2">
    <location>
        <begin position="1"/>
        <end position="22"/>
    </location>
</feature>
<feature type="transmembrane region" description="Helical" evidence="1">
    <location>
        <begin position="266"/>
        <end position="284"/>
    </location>
</feature>
<accession>A0A1F6NRD6</accession>
<evidence type="ECO:0000256" key="1">
    <source>
        <dbReference type="SAM" id="Phobius"/>
    </source>
</evidence>
<name>A0A1F6NRD6_9BACT</name>
<feature type="chain" id="PRO_5009525814" description="Carboxypeptidase regulatory-like domain-containing protein" evidence="2">
    <location>
        <begin position="23"/>
        <end position="541"/>
    </location>
</feature>
<proteinExistence type="predicted"/>